<comment type="pathway">
    <text evidence="6">Organic acid metabolism; propanoate degradation.</text>
</comment>
<dbReference type="STRING" id="1056495.Calag_1532"/>
<dbReference type="Gene3D" id="3.20.20.60">
    <property type="entry name" value="Phosphoenolpyruvate-binding domains"/>
    <property type="match status" value="1"/>
</dbReference>
<keyword evidence="8" id="KW-1185">Reference proteome</keyword>
<dbReference type="InParanoid" id="L0ABJ2"/>
<evidence type="ECO:0000313" key="8">
    <source>
        <dbReference type="Proteomes" id="UP000010469"/>
    </source>
</evidence>
<dbReference type="KEGG" id="clg:Calag_1532"/>
<dbReference type="FunFam" id="3.20.20.60:FF:000009">
    <property type="entry name" value="2-methylisocitrate lyase"/>
    <property type="match status" value="1"/>
</dbReference>
<evidence type="ECO:0000256" key="4">
    <source>
        <dbReference type="ARBA" id="ARBA00022842"/>
    </source>
</evidence>
<comment type="similarity">
    <text evidence="2 6">Belongs to the isocitrate lyase/PEP mutase superfamily. Methylisocitrate lyase family.</text>
</comment>
<dbReference type="InterPro" id="IPR039556">
    <property type="entry name" value="ICL/PEPM"/>
</dbReference>
<comment type="function">
    <text evidence="6">Catalyzes the thermodynamically favored C-C bond cleavage of (2R,3S)-2-methylisocitrate to yield pyruvate and succinate.</text>
</comment>
<dbReference type="NCBIfam" id="TIGR02317">
    <property type="entry name" value="prpB"/>
    <property type="match status" value="1"/>
</dbReference>
<dbReference type="InterPro" id="IPR015813">
    <property type="entry name" value="Pyrv/PenolPyrv_kinase-like_dom"/>
</dbReference>
<evidence type="ECO:0000256" key="1">
    <source>
        <dbReference type="ARBA" id="ARBA00001946"/>
    </source>
</evidence>
<dbReference type="GeneID" id="14212793"/>
<dbReference type="Proteomes" id="UP000010469">
    <property type="component" value="Chromosome"/>
</dbReference>
<keyword evidence="3" id="KW-0479">Metal-binding</keyword>
<dbReference type="EMBL" id="CP003378">
    <property type="protein sequence ID" value="AFZ71231.1"/>
    <property type="molecule type" value="Genomic_DNA"/>
</dbReference>
<dbReference type="InterPro" id="IPR012695">
    <property type="entry name" value="PrpB"/>
</dbReference>
<comment type="catalytic activity">
    <reaction evidence="6">
        <text>(2S,3R)-3-hydroxybutane-1,2,3-tricarboxylate = pyruvate + succinate</text>
        <dbReference type="Rhea" id="RHEA:16809"/>
        <dbReference type="ChEBI" id="CHEBI:15361"/>
        <dbReference type="ChEBI" id="CHEBI:30031"/>
        <dbReference type="ChEBI" id="CHEBI:57429"/>
        <dbReference type="EC" id="4.1.3.30"/>
    </reaction>
</comment>
<comment type="cofactor">
    <cofactor evidence="1">
        <name>Mg(2+)</name>
        <dbReference type="ChEBI" id="CHEBI:18420"/>
    </cofactor>
</comment>
<dbReference type="RefSeq" id="WP_015233128.1">
    <property type="nucleotide sequence ID" value="NC_019791.1"/>
</dbReference>
<dbReference type="GO" id="GO:0019629">
    <property type="term" value="P:propionate catabolic process, 2-methylcitrate cycle"/>
    <property type="evidence" value="ECO:0007669"/>
    <property type="project" value="InterPro"/>
</dbReference>
<organism evidence="7 8">
    <name type="scientific">Caldisphaera lagunensis (strain DSM 15908 / JCM 11604 / ANMR 0165 / IC-154)</name>
    <dbReference type="NCBI Taxonomy" id="1056495"/>
    <lineage>
        <taxon>Archaea</taxon>
        <taxon>Thermoproteota</taxon>
        <taxon>Thermoprotei</taxon>
        <taxon>Acidilobales</taxon>
        <taxon>Caldisphaeraceae</taxon>
        <taxon>Caldisphaera</taxon>
    </lineage>
</organism>
<reference evidence="8" key="1">
    <citation type="submission" date="2012-03" db="EMBL/GenBank/DDBJ databases">
        <title>Complete genome of Caldisphaera lagunensis DSM 15908.</title>
        <authorList>
            <person name="Lucas S."/>
            <person name="Copeland A."/>
            <person name="Lapidus A."/>
            <person name="Glavina del Rio T."/>
            <person name="Dalin E."/>
            <person name="Tice H."/>
            <person name="Bruce D."/>
            <person name="Goodwin L."/>
            <person name="Pitluck S."/>
            <person name="Peters L."/>
            <person name="Mikhailova N."/>
            <person name="Teshima H."/>
            <person name="Kyrpides N."/>
            <person name="Mavromatis K."/>
            <person name="Ivanova N."/>
            <person name="Brettin T."/>
            <person name="Detter J.C."/>
            <person name="Han C."/>
            <person name="Larimer F."/>
            <person name="Land M."/>
            <person name="Hauser L."/>
            <person name="Markowitz V."/>
            <person name="Cheng J.-F."/>
            <person name="Hugenholtz P."/>
            <person name="Woyke T."/>
            <person name="Wu D."/>
            <person name="Spring S."/>
            <person name="Schroeder M."/>
            <person name="Brambilla E."/>
            <person name="Klenk H.-P."/>
            <person name="Eisen J.A."/>
        </authorList>
    </citation>
    <scope>NUCLEOTIDE SEQUENCE [LARGE SCALE GENOMIC DNA]</scope>
    <source>
        <strain evidence="8">DSM 15908 / JCM 11604 / IC-154</strain>
    </source>
</reference>
<dbReference type="InterPro" id="IPR040442">
    <property type="entry name" value="Pyrv_kinase-like_dom_sf"/>
</dbReference>
<dbReference type="Pfam" id="PF13714">
    <property type="entry name" value="PEP_mutase"/>
    <property type="match status" value="1"/>
</dbReference>
<keyword evidence="4" id="KW-0460">Magnesium</keyword>
<dbReference type="InterPro" id="IPR018523">
    <property type="entry name" value="Isocitrate_lyase_ph_CS"/>
</dbReference>
<dbReference type="FunCoup" id="L0ABJ2">
    <property type="interactions" value="35"/>
</dbReference>
<evidence type="ECO:0000313" key="7">
    <source>
        <dbReference type="EMBL" id="AFZ71231.1"/>
    </source>
</evidence>
<dbReference type="PROSITE" id="PS00161">
    <property type="entry name" value="ISOCITRATE_LYASE"/>
    <property type="match status" value="1"/>
</dbReference>
<dbReference type="PANTHER" id="PTHR42905:SF5">
    <property type="entry name" value="CARBOXYVINYL-CARBOXYPHOSPHONATE PHOSPHORYLMUTASE, CHLOROPLASTIC"/>
    <property type="match status" value="1"/>
</dbReference>
<dbReference type="AlphaFoldDB" id="L0ABJ2"/>
<dbReference type="SUPFAM" id="SSF51621">
    <property type="entry name" value="Phosphoenolpyruvate/pyruvate domain"/>
    <property type="match status" value="1"/>
</dbReference>
<dbReference type="CDD" id="cd00377">
    <property type="entry name" value="ICL_PEPM"/>
    <property type="match status" value="1"/>
</dbReference>
<keyword evidence="5 6" id="KW-0456">Lyase</keyword>
<evidence type="ECO:0000256" key="2">
    <source>
        <dbReference type="ARBA" id="ARBA00009282"/>
    </source>
</evidence>
<protein>
    <recommendedName>
        <fullName evidence="6">Methylisocitrate lyase</fullName>
        <ecNumber evidence="6">4.1.3.30</ecNumber>
    </recommendedName>
</protein>
<evidence type="ECO:0000256" key="5">
    <source>
        <dbReference type="ARBA" id="ARBA00023239"/>
    </source>
</evidence>
<sequence>MAFLYKRRLENPGEMLRELLKKEDIIITPGVFDPASALLVESLGFKSAYLSGAALTGSLAMPDLGLITFSELFDTTRRITNVINIPLIVDSDTGFGESLNVYRTVKELEEAGAAAIQIEDQDMPKKCGHLSGKKTISAEDMVKKIVAANNARRDMLIVARTDSRATEGIEAAIERAKLYLEAGADIIFPEALTSIDEFKLFAREVRAPLLANMTEFGKTPYITAQEFKEAGFKIVIFPVTTFRAAMKAMKDTLIEIRDKGTQKFILDKIMSREEFYNLIGYYEYEKRDNEFAKKGDEIIIKKKKS</sequence>
<name>L0ABJ2_CALLD</name>
<dbReference type="HOGENOM" id="CLU_027389_3_2_2"/>
<dbReference type="UniPathway" id="UPA00946"/>
<dbReference type="GO" id="GO:0046421">
    <property type="term" value="F:methylisocitrate lyase activity"/>
    <property type="evidence" value="ECO:0007669"/>
    <property type="project" value="UniProtKB-EC"/>
</dbReference>
<evidence type="ECO:0000256" key="3">
    <source>
        <dbReference type="ARBA" id="ARBA00022723"/>
    </source>
</evidence>
<gene>
    <name evidence="7" type="ordered locus">Calag_1532</name>
</gene>
<evidence type="ECO:0000256" key="6">
    <source>
        <dbReference type="RuleBase" id="RU361121"/>
    </source>
</evidence>
<dbReference type="eggNOG" id="arCOG00581">
    <property type="taxonomic scope" value="Archaea"/>
</dbReference>
<accession>L0ABJ2</accession>
<dbReference type="PANTHER" id="PTHR42905">
    <property type="entry name" value="PHOSPHOENOLPYRUVATE CARBOXYLASE"/>
    <property type="match status" value="1"/>
</dbReference>
<dbReference type="GO" id="GO:0046872">
    <property type="term" value="F:metal ion binding"/>
    <property type="evidence" value="ECO:0007669"/>
    <property type="project" value="UniProtKB-KW"/>
</dbReference>
<proteinExistence type="inferred from homology"/>
<dbReference type="EC" id="4.1.3.30" evidence="6"/>